<comment type="caution">
    <text evidence="1">The sequence shown here is derived from an EMBL/GenBank/DDBJ whole genome shotgun (WGS) entry which is preliminary data.</text>
</comment>
<proteinExistence type="predicted"/>
<dbReference type="Proteomes" id="UP001221898">
    <property type="component" value="Unassembled WGS sequence"/>
</dbReference>
<evidence type="ECO:0000313" key="1">
    <source>
        <dbReference type="EMBL" id="KAJ8399882.1"/>
    </source>
</evidence>
<protein>
    <submittedName>
        <fullName evidence="1">Uncharacterized protein</fullName>
    </submittedName>
</protein>
<keyword evidence="2" id="KW-1185">Reference proteome</keyword>
<gene>
    <name evidence="1" type="ORF">AAFF_G00406120</name>
</gene>
<dbReference type="EMBL" id="JAINUG010000080">
    <property type="protein sequence ID" value="KAJ8399882.1"/>
    <property type="molecule type" value="Genomic_DNA"/>
</dbReference>
<organism evidence="1 2">
    <name type="scientific">Aldrovandia affinis</name>
    <dbReference type="NCBI Taxonomy" id="143900"/>
    <lineage>
        <taxon>Eukaryota</taxon>
        <taxon>Metazoa</taxon>
        <taxon>Chordata</taxon>
        <taxon>Craniata</taxon>
        <taxon>Vertebrata</taxon>
        <taxon>Euteleostomi</taxon>
        <taxon>Actinopterygii</taxon>
        <taxon>Neopterygii</taxon>
        <taxon>Teleostei</taxon>
        <taxon>Notacanthiformes</taxon>
        <taxon>Halosauridae</taxon>
        <taxon>Aldrovandia</taxon>
    </lineage>
</organism>
<evidence type="ECO:0000313" key="2">
    <source>
        <dbReference type="Proteomes" id="UP001221898"/>
    </source>
</evidence>
<reference evidence="1" key="1">
    <citation type="journal article" date="2023" name="Science">
        <title>Genome structures resolve the early diversification of teleost fishes.</title>
        <authorList>
            <person name="Parey E."/>
            <person name="Louis A."/>
            <person name="Montfort J."/>
            <person name="Bouchez O."/>
            <person name="Roques C."/>
            <person name="Iampietro C."/>
            <person name="Lluch J."/>
            <person name="Castinel A."/>
            <person name="Donnadieu C."/>
            <person name="Desvignes T."/>
            <person name="Floi Bucao C."/>
            <person name="Jouanno E."/>
            <person name="Wen M."/>
            <person name="Mejri S."/>
            <person name="Dirks R."/>
            <person name="Jansen H."/>
            <person name="Henkel C."/>
            <person name="Chen W.J."/>
            <person name="Zahm M."/>
            <person name="Cabau C."/>
            <person name="Klopp C."/>
            <person name="Thompson A.W."/>
            <person name="Robinson-Rechavi M."/>
            <person name="Braasch I."/>
            <person name="Lecointre G."/>
            <person name="Bobe J."/>
            <person name="Postlethwait J.H."/>
            <person name="Berthelot C."/>
            <person name="Roest Crollius H."/>
            <person name="Guiguen Y."/>
        </authorList>
    </citation>
    <scope>NUCLEOTIDE SEQUENCE</scope>
    <source>
        <strain evidence="1">NC1722</strain>
    </source>
</reference>
<sequence>MASLVALSSSDQRLVTRAVPPGPRVTPLRHTGGSRIKWAALTHTCQYTQLLRCHWLPAKLDLFASSKGLARLLVSSTI</sequence>
<accession>A0AAD7WK60</accession>
<dbReference type="AlphaFoldDB" id="A0AAD7WK60"/>
<name>A0AAD7WK60_9TELE</name>